<proteinExistence type="predicted"/>
<sequence length="241" mass="26861">MLDLLFLSLLHLSRASPEPWIANVLGDQLQNSLLNSAPPFADSLRENLPKDWKVPDSVLDGVIGVTADALADFAGWNPPSPNGYSEDRGGCRWFGTAPFCVETCPTDYDFIRESSGRCPDDSGRWCIPDASFGQPCSVFFGLGMTKKFCCKSDPVDCTWSGRWMEAENGYNIYCRYDSSVGRCGQLHCSINHRDRKAVGNSLIEGERCDELEMWDSEGKATCGLIQWTRNGTVLNTWYKTQ</sequence>
<feature type="chain" id="PRO_5041424757" evidence="1">
    <location>
        <begin position="16"/>
        <end position="241"/>
    </location>
</feature>
<reference evidence="2" key="1">
    <citation type="submission" date="2023-06" db="EMBL/GenBank/DDBJ databases">
        <authorList>
            <person name="Delattre M."/>
        </authorList>
    </citation>
    <scope>NUCLEOTIDE SEQUENCE</scope>
    <source>
        <strain evidence="2">AF72</strain>
    </source>
</reference>
<dbReference type="EMBL" id="CATQJA010002659">
    <property type="protein sequence ID" value="CAJ0580433.1"/>
    <property type="molecule type" value="Genomic_DNA"/>
</dbReference>
<evidence type="ECO:0000256" key="1">
    <source>
        <dbReference type="SAM" id="SignalP"/>
    </source>
</evidence>
<comment type="caution">
    <text evidence="2">The sequence shown here is derived from an EMBL/GenBank/DDBJ whole genome shotgun (WGS) entry which is preliminary data.</text>
</comment>
<feature type="non-terminal residue" evidence="2">
    <location>
        <position position="1"/>
    </location>
</feature>
<name>A0AA36D654_9BILA</name>
<gene>
    <name evidence="2" type="ORF">MSPICULIGERA_LOCUS18631</name>
</gene>
<dbReference type="Proteomes" id="UP001177023">
    <property type="component" value="Unassembled WGS sequence"/>
</dbReference>
<dbReference type="AlphaFoldDB" id="A0AA36D654"/>
<accession>A0AA36D654</accession>
<dbReference type="PANTHER" id="PTHR35180:SF6">
    <property type="entry name" value="PROTEIN CBG21798"/>
    <property type="match status" value="1"/>
</dbReference>
<protein>
    <submittedName>
        <fullName evidence="2">Uncharacterized protein</fullName>
    </submittedName>
</protein>
<feature type="signal peptide" evidence="1">
    <location>
        <begin position="1"/>
        <end position="15"/>
    </location>
</feature>
<keyword evidence="3" id="KW-1185">Reference proteome</keyword>
<keyword evidence="1" id="KW-0732">Signal</keyword>
<dbReference type="PANTHER" id="PTHR35180">
    <property type="entry name" value="PROTEIN CBG06219"/>
    <property type="match status" value="1"/>
</dbReference>
<evidence type="ECO:0000313" key="3">
    <source>
        <dbReference type="Proteomes" id="UP001177023"/>
    </source>
</evidence>
<evidence type="ECO:0000313" key="2">
    <source>
        <dbReference type="EMBL" id="CAJ0580433.1"/>
    </source>
</evidence>
<organism evidence="2 3">
    <name type="scientific">Mesorhabditis spiculigera</name>
    <dbReference type="NCBI Taxonomy" id="96644"/>
    <lineage>
        <taxon>Eukaryota</taxon>
        <taxon>Metazoa</taxon>
        <taxon>Ecdysozoa</taxon>
        <taxon>Nematoda</taxon>
        <taxon>Chromadorea</taxon>
        <taxon>Rhabditida</taxon>
        <taxon>Rhabditina</taxon>
        <taxon>Rhabditomorpha</taxon>
        <taxon>Rhabditoidea</taxon>
        <taxon>Rhabditidae</taxon>
        <taxon>Mesorhabditinae</taxon>
        <taxon>Mesorhabditis</taxon>
    </lineage>
</organism>